<organism evidence="10 11">
    <name type="scientific">Streptomyces vietnamensis</name>
    <dbReference type="NCBI Taxonomy" id="362257"/>
    <lineage>
        <taxon>Bacteria</taxon>
        <taxon>Bacillati</taxon>
        <taxon>Actinomycetota</taxon>
        <taxon>Actinomycetes</taxon>
        <taxon>Kitasatosporales</taxon>
        <taxon>Streptomycetaceae</taxon>
        <taxon>Streptomyces</taxon>
    </lineage>
</organism>
<accession>A0A0B5IHU0</accession>
<dbReference type="Gene3D" id="1.10.3720.10">
    <property type="entry name" value="MetI-like"/>
    <property type="match status" value="1"/>
</dbReference>
<feature type="transmembrane region" description="Helical" evidence="8">
    <location>
        <begin position="63"/>
        <end position="88"/>
    </location>
</feature>
<comment type="subcellular location">
    <subcellularLocation>
        <location evidence="1 8">Cell membrane</location>
        <topology evidence="1 8">Multi-pass membrane protein</topology>
    </subcellularLocation>
</comment>
<dbReference type="GO" id="GO:0055085">
    <property type="term" value="P:transmembrane transport"/>
    <property type="evidence" value="ECO:0007669"/>
    <property type="project" value="InterPro"/>
</dbReference>
<protein>
    <submittedName>
        <fullName evidence="10">Spermidine/putrescine ABC transporter permease</fullName>
    </submittedName>
</protein>
<evidence type="ECO:0000256" key="7">
    <source>
        <dbReference type="ARBA" id="ARBA00023136"/>
    </source>
</evidence>
<keyword evidence="6 8" id="KW-1133">Transmembrane helix</keyword>
<feature type="transmembrane region" description="Helical" evidence="8">
    <location>
        <begin position="132"/>
        <end position="153"/>
    </location>
</feature>
<keyword evidence="7 8" id="KW-0472">Membrane</keyword>
<dbReference type="SUPFAM" id="SSF161098">
    <property type="entry name" value="MetI-like"/>
    <property type="match status" value="1"/>
</dbReference>
<dbReference type="InterPro" id="IPR035906">
    <property type="entry name" value="MetI-like_sf"/>
</dbReference>
<evidence type="ECO:0000313" key="10">
    <source>
        <dbReference type="EMBL" id="AJF69218.1"/>
    </source>
</evidence>
<keyword evidence="4" id="KW-1003">Cell membrane</keyword>
<dbReference type="EMBL" id="CP010407">
    <property type="protein sequence ID" value="AJF69218.1"/>
    <property type="molecule type" value="Genomic_DNA"/>
</dbReference>
<feature type="domain" description="ABC transmembrane type-1" evidence="9">
    <location>
        <begin position="65"/>
        <end position="258"/>
    </location>
</feature>
<feature type="transmembrane region" description="Helical" evidence="8">
    <location>
        <begin position="239"/>
        <end position="257"/>
    </location>
</feature>
<feature type="transmembrane region" description="Helical" evidence="8">
    <location>
        <begin position="181"/>
        <end position="203"/>
    </location>
</feature>
<evidence type="ECO:0000313" key="11">
    <source>
        <dbReference type="Proteomes" id="UP000031774"/>
    </source>
</evidence>
<evidence type="ECO:0000259" key="9">
    <source>
        <dbReference type="PROSITE" id="PS50928"/>
    </source>
</evidence>
<evidence type="ECO:0000256" key="4">
    <source>
        <dbReference type="ARBA" id="ARBA00022475"/>
    </source>
</evidence>
<sequence length="271" mass="28584">MNLSRPARIALRTAAGLGFAAIYLPLLLVLLGSLNPDRSASWPPPGLTLDWWAAAWDNEGARAALWTSVQAGLAATAVALVLGTLIAFAVQRYSFFGREAVSFAVVLPIALPGIVTGIALNSAFSTVLEPLGVGLGMFTVVVGHATFCIVVVFNNVVARLRRLPGSYEEAAMDLGAHTFRVFWDITFPLLRSALLAGGLLAFALSFDEIVVTTFTAGPGVQTLPVWIFNNMTRPQQAPVVNVVAAALVLLSVIPIYAAQRLSSDTPGGGRV</sequence>
<reference evidence="10 11" key="1">
    <citation type="submission" date="2014-12" db="EMBL/GenBank/DDBJ databases">
        <title>Complete genome sequence of Streptomyces vietnamensis strain GIMV4.0001, a genetic manipulable producer of the benzoisochromanequinone antibiotic granaticin.</title>
        <authorList>
            <person name="Deng M.R."/>
            <person name="Guo J."/>
            <person name="Ma L.Y."/>
            <person name="Feng G.D."/>
            <person name="Mo C.Y."/>
            <person name="Zhu H.H."/>
        </authorList>
    </citation>
    <scope>NUCLEOTIDE SEQUENCE [LARGE SCALE GENOMIC DNA]</scope>
    <source>
        <strain evidence="11">GIMV4.0001</strain>
    </source>
</reference>
<dbReference type="InterPro" id="IPR051789">
    <property type="entry name" value="Bact_Polyamine_Transport"/>
</dbReference>
<dbReference type="CDD" id="cd06261">
    <property type="entry name" value="TM_PBP2"/>
    <property type="match status" value="1"/>
</dbReference>
<dbReference type="Pfam" id="PF00528">
    <property type="entry name" value="BPD_transp_1"/>
    <property type="match status" value="1"/>
</dbReference>
<feature type="transmembrane region" description="Helical" evidence="8">
    <location>
        <begin position="100"/>
        <end position="120"/>
    </location>
</feature>
<dbReference type="PANTHER" id="PTHR43848">
    <property type="entry name" value="PUTRESCINE TRANSPORT SYSTEM PERMEASE PROTEIN POTI"/>
    <property type="match status" value="1"/>
</dbReference>
<dbReference type="PROSITE" id="PS50928">
    <property type="entry name" value="ABC_TM1"/>
    <property type="match status" value="1"/>
</dbReference>
<keyword evidence="11" id="KW-1185">Reference proteome</keyword>
<dbReference type="InterPro" id="IPR000515">
    <property type="entry name" value="MetI-like"/>
</dbReference>
<dbReference type="PANTHER" id="PTHR43848:SF2">
    <property type="entry name" value="PUTRESCINE TRANSPORT SYSTEM PERMEASE PROTEIN POTI"/>
    <property type="match status" value="1"/>
</dbReference>
<proteinExistence type="inferred from homology"/>
<keyword evidence="3 8" id="KW-0813">Transport</keyword>
<gene>
    <name evidence="10" type="ORF">SVTN_38090</name>
</gene>
<dbReference type="STRING" id="362257.SVTN_38090"/>
<comment type="similarity">
    <text evidence="2">Belongs to the binding-protein-dependent transport system permease family. CysTW subfamily.</text>
</comment>
<evidence type="ECO:0000256" key="8">
    <source>
        <dbReference type="RuleBase" id="RU363032"/>
    </source>
</evidence>
<dbReference type="GO" id="GO:0005886">
    <property type="term" value="C:plasma membrane"/>
    <property type="evidence" value="ECO:0007669"/>
    <property type="project" value="UniProtKB-SubCell"/>
</dbReference>
<evidence type="ECO:0000256" key="1">
    <source>
        <dbReference type="ARBA" id="ARBA00004651"/>
    </source>
</evidence>
<dbReference type="AlphaFoldDB" id="A0A0B5IHU0"/>
<name>A0A0B5IHU0_9ACTN</name>
<evidence type="ECO:0000256" key="3">
    <source>
        <dbReference type="ARBA" id="ARBA00022448"/>
    </source>
</evidence>
<dbReference type="RefSeq" id="WP_041133140.1">
    <property type="nucleotide sequence ID" value="NZ_CP010407.1"/>
</dbReference>
<evidence type="ECO:0000256" key="6">
    <source>
        <dbReference type="ARBA" id="ARBA00022989"/>
    </source>
</evidence>
<dbReference type="KEGG" id="svt:SVTN_38090"/>
<evidence type="ECO:0000256" key="2">
    <source>
        <dbReference type="ARBA" id="ARBA00007069"/>
    </source>
</evidence>
<dbReference type="Proteomes" id="UP000031774">
    <property type="component" value="Chromosome"/>
</dbReference>
<dbReference type="HOGENOM" id="CLU_016047_3_0_11"/>
<evidence type="ECO:0000256" key="5">
    <source>
        <dbReference type="ARBA" id="ARBA00022692"/>
    </source>
</evidence>
<keyword evidence="5 8" id="KW-0812">Transmembrane</keyword>
<feature type="transmembrane region" description="Helical" evidence="8">
    <location>
        <begin position="209"/>
        <end position="227"/>
    </location>
</feature>